<evidence type="ECO:0000256" key="1">
    <source>
        <dbReference type="ARBA" id="ARBA00001973"/>
    </source>
</evidence>
<dbReference type="Proteomes" id="UP000297716">
    <property type="component" value="Unassembled WGS sequence"/>
</dbReference>
<keyword evidence="7" id="KW-0560">Oxidoreductase</keyword>
<dbReference type="PROSITE" id="PS00562">
    <property type="entry name" value="CBM1_1"/>
    <property type="match status" value="1"/>
</dbReference>
<evidence type="ECO:0000256" key="5">
    <source>
        <dbReference type="ARBA" id="ARBA00022729"/>
    </source>
</evidence>
<organism evidence="18 19">
    <name type="scientific">Xylaria hypoxylon</name>
    <dbReference type="NCBI Taxonomy" id="37992"/>
    <lineage>
        <taxon>Eukaryota</taxon>
        <taxon>Fungi</taxon>
        <taxon>Dikarya</taxon>
        <taxon>Ascomycota</taxon>
        <taxon>Pezizomycotina</taxon>
        <taxon>Sordariomycetes</taxon>
        <taxon>Xylariomycetidae</taxon>
        <taxon>Xylariales</taxon>
        <taxon>Xylariaceae</taxon>
        <taxon>Xylaria</taxon>
    </lineage>
</organism>
<evidence type="ECO:0000256" key="10">
    <source>
        <dbReference type="ARBA" id="ARBA00023157"/>
    </source>
</evidence>
<sequence length="330" mass="32817">MKSTFYTAAAVAFGATNVAAHATFQDLWINGHGASCARLPLSNSPVQAVTSKDIACNAGTSPVAGKCSVAAGTTVTVEMHQQPGDRSCASEAIGGDHHGPVQFYMASVSNAASADGSAASWFKIFADTWAKNASGSDGDRDFWGTKDLNACCGRMNVKIPSDIAPGDYLLRGEAIALHTAASAGQAQFYMTCYQLTVTGSGTAKPAGVALPGAYAASDPGILVNIHLPMSSYIAPGPTVYSSGSTRSAGGACQACESTCAVGSSPTTSAGSGGGGASTTLSTATTTGSGSSPTGCTVALYGQCGGSGYSGCTVCASGTCNALNNYYSQCT</sequence>
<feature type="compositionally biased region" description="Low complexity" evidence="16">
    <location>
        <begin position="277"/>
        <end position="292"/>
    </location>
</feature>
<evidence type="ECO:0000256" key="9">
    <source>
        <dbReference type="ARBA" id="ARBA00023033"/>
    </source>
</evidence>
<dbReference type="EC" id="1.14.99.56" evidence="15"/>
<evidence type="ECO:0000256" key="13">
    <source>
        <dbReference type="ARBA" id="ARBA00044502"/>
    </source>
</evidence>
<keyword evidence="5" id="KW-0732">Signal</keyword>
<dbReference type="Pfam" id="PF00734">
    <property type="entry name" value="CBM_1"/>
    <property type="match status" value="1"/>
</dbReference>
<evidence type="ECO:0000256" key="7">
    <source>
        <dbReference type="ARBA" id="ARBA00023002"/>
    </source>
</evidence>
<dbReference type="OrthoDB" id="3238762at2759"/>
<dbReference type="GO" id="GO:0004497">
    <property type="term" value="F:monooxygenase activity"/>
    <property type="evidence" value="ECO:0007669"/>
    <property type="project" value="UniProtKB-KW"/>
</dbReference>
<dbReference type="SUPFAM" id="SSF57180">
    <property type="entry name" value="Cellulose-binding domain"/>
    <property type="match status" value="1"/>
</dbReference>
<evidence type="ECO:0000256" key="11">
    <source>
        <dbReference type="ARBA" id="ARBA00023277"/>
    </source>
</evidence>
<comment type="similarity">
    <text evidence="13">Belongs to the polysaccharide monooxygenase AA9 family.</text>
</comment>
<evidence type="ECO:0000256" key="12">
    <source>
        <dbReference type="ARBA" id="ARBA00023326"/>
    </source>
</evidence>
<dbReference type="InterPro" id="IPR049892">
    <property type="entry name" value="AA9"/>
</dbReference>
<proteinExistence type="inferred from homology"/>
<keyword evidence="6" id="KW-0136">Cellulose degradation</keyword>
<dbReference type="GO" id="GO:0030248">
    <property type="term" value="F:cellulose binding"/>
    <property type="evidence" value="ECO:0007669"/>
    <property type="project" value="InterPro"/>
</dbReference>
<dbReference type="AlphaFoldDB" id="A0A4Z0YNH4"/>
<comment type="caution">
    <text evidence="18">The sequence shown here is derived from an EMBL/GenBank/DDBJ whole genome shotgun (WGS) entry which is preliminary data.</text>
</comment>
<keyword evidence="12" id="KW-0624">Polysaccharide degradation</keyword>
<keyword evidence="3" id="KW-0964">Secreted</keyword>
<evidence type="ECO:0000256" key="15">
    <source>
        <dbReference type="ARBA" id="ARBA00047174"/>
    </source>
</evidence>
<dbReference type="GO" id="GO:0046872">
    <property type="term" value="F:metal ion binding"/>
    <property type="evidence" value="ECO:0007669"/>
    <property type="project" value="UniProtKB-KW"/>
</dbReference>
<dbReference type="Pfam" id="PF03443">
    <property type="entry name" value="AA9"/>
    <property type="match status" value="1"/>
</dbReference>
<evidence type="ECO:0000256" key="8">
    <source>
        <dbReference type="ARBA" id="ARBA00023008"/>
    </source>
</evidence>
<dbReference type="InterPro" id="IPR000254">
    <property type="entry name" value="CBD"/>
</dbReference>
<dbReference type="PANTHER" id="PTHR33353">
    <property type="entry name" value="PUTATIVE (AFU_ORTHOLOGUE AFUA_1G12560)-RELATED"/>
    <property type="match status" value="1"/>
</dbReference>
<evidence type="ECO:0000256" key="2">
    <source>
        <dbReference type="ARBA" id="ARBA00004613"/>
    </source>
</evidence>
<name>A0A4Z0YNH4_9PEZI</name>
<accession>A0A4Z0YNH4</accession>
<keyword evidence="10" id="KW-1015">Disulfide bond</keyword>
<evidence type="ECO:0000256" key="3">
    <source>
        <dbReference type="ARBA" id="ARBA00022525"/>
    </source>
</evidence>
<evidence type="ECO:0000313" key="18">
    <source>
        <dbReference type="EMBL" id="TGJ78202.1"/>
    </source>
</evidence>
<protein>
    <recommendedName>
        <fullName evidence="15">lytic cellulose monooxygenase (C4-dehydrogenating)</fullName>
        <ecNumber evidence="15">1.14.99.56</ecNumber>
    </recommendedName>
</protein>
<keyword evidence="4" id="KW-0479">Metal-binding</keyword>
<dbReference type="PANTHER" id="PTHR33353:SF9">
    <property type="entry name" value="ENDOGLUCANASE II"/>
    <property type="match status" value="1"/>
</dbReference>
<dbReference type="CDD" id="cd21175">
    <property type="entry name" value="LPMO_AA9"/>
    <property type="match status" value="1"/>
</dbReference>
<evidence type="ECO:0000256" key="16">
    <source>
        <dbReference type="SAM" id="MobiDB-lite"/>
    </source>
</evidence>
<evidence type="ECO:0000256" key="6">
    <source>
        <dbReference type="ARBA" id="ARBA00023001"/>
    </source>
</evidence>
<comment type="cofactor">
    <cofactor evidence="1">
        <name>Cu(2+)</name>
        <dbReference type="ChEBI" id="CHEBI:29036"/>
    </cofactor>
</comment>
<dbReference type="EMBL" id="SKBN01000434">
    <property type="protein sequence ID" value="TGJ78202.1"/>
    <property type="molecule type" value="Genomic_DNA"/>
</dbReference>
<keyword evidence="11" id="KW-0119">Carbohydrate metabolism</keyword>
<comment type="catalytic activity">
    <reaction evidence="14">
        <text>[(1-&gt;4)-beta-D-glucosyl]n+m + reduced acceptor + O2 = 4-dehydro-beta-D-glucosyl-[(1-&gt;4)-beta-D-glucosyl]n-1 + [(1-&gt;4)-beta-D-glucosyl]m + acceptor + H2O.</text>
        <dbReference type="EC" id="1.14.99.56"/>
    </reaction>
</comment>
<keyword evidence="8" id="KW-0186">Copper</keyword>
<dbReference type="InterPro" id="IPR005103">
    <property type="entry name" value="AA9_LPMO"/>
</dbReference>
<evidence type="ECO:0000313" key="19">
    <source>
        <dbReference type="Proteomes" id="UP000297716"/>
    </source>
</evidence>
<feature type="domain" description="CBM1" evidence="17">
    <location>
        <begin position="295"/>
        <end position="330"/>
    </location>
</feature>
<dbReference type="PROSITE" id="PS51164">
    <property type="entry name" value="CBM1_2"/>
    <property type="match status" value="1"/>
</dbReference>
<dbReference type="GO" id="GO:0030245">
    <property type="term" value="P:cellulose catabolic process"/>
    <property type="evidence" value="ECO:0007669"/>
    <property type="project" value="UniProtKB-KW"/>
</dbReference>
<dbReference type="GO" id="GO:0005576">
    <property type="term" value="C:extracellular region"/>
    <property type="evidence" value="ECO:0007669"/>
    <property type="project" value="UniProtKB-SubCell"/>
</dbReference>
<keyword evidence="9" id="KW-0503">Monooxygenase</keyword>
<dbReference type="InterPro" id="IPR035971">
    <property type="entry name" value="CBD_sf"/>
</dbReference>
<dbReference type="STRING" id="37992.A0A4Z0YNH4"/>
<comment type="subcellular location">
    <subcellularLocation>
        <location evidence="2">Secreted</location>
    </subcellularLocation>
</comment>
<evidence type="ECO:0000256" key="4">
    <source>
        <dbReference type="ARBA" id="ARBA00022723"/>
    </source>
</evidence>
<evidence type="ECO:0000256" key="14">
    <source>
        <dbReference type="ARBA" id="ARBA00045077"/>
    </source>
</evidence>
<gene>
    <name evidence="18" type="ORF">E0Z10_g10559</name>
</gene>
<reference evidence="18 19" key="1">
    <citation type="submission" date="2019-03" db="EMBL/GenBank/DDBJ databases">
        <title>Draft genome sequence of Xylaria hypoxylon DSM 108379, a ubiquitous saprotrophic-parasitic fungi on hardwood.</title>
        <authorList>
            <person name="Buettner E."/>
            <person name="Leonhardt S."/>
            <person name="Gebauer A.M."/>
            <person name="Liers C."/>
            <person name="Hofrichter M."/>
            <person name="Kellner H."/>
        </authorList>
    </citation>
    <scope>NUCLEOTIDE SEQUENCE [LARGE SCALE GENOMIC DNA]</scope>
    <source>
        <strain evidence="18 19">DSM 108379</strain>
    </source>
</reference>
<dbReference type="Gene3D" id="2.70.50.70">
    <property type="match status" value="1"/>
</dbReference>
<feature type="region of interest" description="Disordered" evidence="16">
    <location>
        <begin position="265"/>
        <end position="292"/>
    </location>
</feature>
<evidence type="ECO:0000259" key="17">
    <source>
        <dbReference type="PROSITE" id="PS51164"/>
    </source>
</evidence>
<keyword evidence="19" id="KW-1185">Reference proteome</keyword>
<dbReference type="SMART" id="SM00236">
    <property type="entry name" value="fCBD"/>
    <property type="match status" value="1"/>
</dbReference>